<protein>
    <submittedName>
        <fullName evidence="3">DUF3999 family protein</fullName>
    </submittedName>
</protein>
<evidence type="ECO:0000313" key="4">
    <source>
        <dbReference type="Proteomes" id="UP001528850"/>
    </source>
</evidence>
<name>A0ABT6BCI4_9GAMM</name>
<feature type="transmembrane region" description="Helical" evidence="1">
    <location>
        <begin position="416"/>
        <end position="436"/>
    </location>
</feature>
<evidence type="ECO:0000256" key="2">
    <source>
        <dbReference type="SAM" id="SignalP"/>
    </source>
</evidence>
<accession>A0ABT6BCI4</accession>
<dbReference type="Pfam" id="PF13163">
    <property type="entry name" value="DUF3999"/>
    <property type="match status" value="1"/>
</dbReference>
<dbReference type="InterPro" id="IPR025060">
    <property type="entry name" value="DUF3999"/>
</dbReference>
<keyword evidence="2" id="KW-0732">Signal</keyword>
<dbReference type="RefSeq" id="WP_320551786.1">
    <property type="nucleotide sequence ID" value="NZ_JAQLOK010000004.1"/>
</dbReference>
<reference evidence="3 4" key="1">
    <citation type="journal article" date="2024" name="Curr. Microbiol.">
        <title>Luteibacter sahnii sp. nov., A Novel Yellow-Colored Xanthomonadin Pigment Producing Probiotic Bacterium from Healthy Rice Seed Microbiome.</title>
        <authorList>
            <person name="Jaiswal G."/>
            <person name="Rana R."/>
            <person name="Nayak P.K."/>
            <person name="Chouhan R."/>
            <person name="Gandhi S.G."/>
            <person name="Patel H.K."/>
            <person name="Patil P.B."/>
        </authorList>
    </citation>
    <scope>NUCLEOTIDE SEQUENCE [LARGE SCALE GENOMIC DNA]</scope>
    <source>
        <strain evidence="3 4">PPL201</strain>
    </source>
</reference>
<keyword evidence="1" id="KW-0472">Membrane</keyword>
<keyword evidence="1" id="KW-1133">Transmembrane helix</keyword>
<sequence>MRRKGSFVALIAGLATAHAADAPRFAYAYPLATPPGANAYLVELPQDAYRWAVADAGLADVIVVDASNRPVAMGPYRAAGAQQRRMPVTVALLPVPPVAAGAVGPSIRRDTQGNILIEPGAAPVNGAPREWLLDAQRPIAAESLAFPSGDREANLSVDIDGSADLQQWAPLARDVAIVTVGRGDGAVQALTATLSGAAWRYYRVRVRQGEAPWDTGHAWTATLTGVVTDEGTRDDAPLRWFDMAPTSQAAGGQGVDYDVLLPAALPLSQVRATLGPDDQVARLDVAAVDGAAIDALGSLVIAPGAAPPTLVLAPYRRNHLRVHVSTPLRDAPRLSLGWQPDRFVFLPEGQPPYRLLVGSRSARRPDWPIGDALAGLRQRGGPQWRPTAATVGPGEPLAGRQALDAPPAPFDWTRPLLWAVLLLGAGVIIGMAASLLRRKGPGDR</sequence>
<proteinExistence type="predicted"/>
<evidence type="ECO:0000256" key="1">
    <source>
        <dbReference type="SAM" id="Phobius"/>
    </source>
</evidence>
<dbReference type="EMBL" id="JARJJS010000003">
    <property type="protein sequence ID" value="MDF4025850.1"/>
    <property type="molecule type" value="Genomic_DNA"/>
</dbReference>
<keyword evidence="4" id="KW-1185">Reference proteome</keyword>
<feature type="signal peptide" evidence="2">
    <location>
        <begin position="1"/>
        <end position="19"/>
    </location>
</feature>
<gene>
    <name evidence="3" type="ORF">P3W24_12810</name>
</gene>
<keyword evidence="1" id="KW-0812">Transmembrane</keyword>
<evidence type="ECO:0000313" key="3">
    <source>
        <dbReference type="EMBL" id="MDF4025850.1"/>
    </source>
</evidence>
<organism evidence="3 4">
    <name type="scientific">Luteibacter sahnii</name>
    <dbReference type="NCBI Taxonomy" id="3021977"/>
    <lineage>
        <taxon>Bacteria</taxon>
        <taxon>Pseudomonadati</taxon>
        <taxon>Pseudomonadota</taxon>
        <taxon>Gammaproteobacteria</taxon>
        <taxon>Lysobacterales</taxon>
        <taxon>Rhodanobacteraceae</taxon>
        <taxon>Luteibacter</taxon>
    </lineage>
</organism>
<comment type="caution">
    <text evidence="3">The sequence shown here is derived from an EMBL/GenBank/DDBJ whole genome shotgun (WGS) entry which is preliminary data.</text>
</comment>
<feature type="chain" id="PRO_5045250475" evidence="2">
    <location>
        <begin position="20"/>
        <end position="444"/>
    </location>
</feature>
<dbReference type="Proteomes" id="UP001528850">
    <property type="component" value="Unassembled WGS sequence"/>
</dbReference>